<dbReference type="InterPro" id="IPR043749">
    <property type="entry name" value="DUF5694"/>
</dbReference>
<sequence>MRLLLHLSVLIGLLGAAPRPARAQQPLEVVILAASHYNGSLAATYQPIIKKLRAYQPDMVFGEYLTAADAQALPATNQYQQAHQRRVSYLRRRALTTDPLTSRAAAAANRQLRRQPQLVRPRIDLARYYTFANDRGNAEYQLYLLEEPLKKNLTAADQAYYTQAMGPVDSLRKVRLVRPLTEYHKIIFPLLTEMGQAQLYGMDCQRYDEPWNEAYGQAITQNNALKAAFLIDSSTAQADTYRRMVATRTAYFAYLNQSDDDVEVYRLLNSPAYEKIDEALNFFGGEALYGAPGFPTEAVQEMRRQWVLRNQGMCDNVVRQARQQGARRVLVAVGASHGQTMRLLLQKMPNVQVRTFNDLP</sequence>
<reference evidence="3" key="1">
    <citation type="submission" date="2016-10" db="EMBL/GenBank/DDBJ databases">
        <authorList>
            <person name="Varghese N."/>
            <person name="Submissions S."/>
        </authorList>
    </citation>
    <scope>NUCLEOTIDE SEQUENCE [LARGE SCALE GENOMIC DNA]</scope>
    <source>
        <strain evidence="3">DSM 15310</strain>
    </source>
</reference>
<protein>
    <recommendedName>
        <fullName evidence="4">TraB family protein</fullName>
    </recommendedName>
</protein>
<proteinExistence type="predicted"/>
<dbReference type="AlphaFoldDB" id="A0A1I0BHY4"/>
<accession>A0A1I0BHY4</accession>
<evidence type="ECO:0000313" key="2">
    <source>
        <dbReference type="EMBL" id="SET06210.1"/>
    </source>
</evidence>
<dbReference type="Pfam" id="PF18950">
    <property type="entry name" value="DUF5694"/>
    <property type="match status" value="1"/>
</dbReference>
<gene>
    <name evidence="2" type="ORF">SAMN04487998_1073</name>
</gene>
<evidence type="ECO:0000256" key="1">
    <source>
        <dbReference type="SAM" id="SignalP"/>
    </source>
</evidence>
<feature type="signal peptide" evidence="1">
    <location>
        <begin position="1"/>
        <end position="23"/>
    </location>
</feature>
<feature type="chain" id="PRO_5011646321" description="TraB family protein" evidence="1">
    <location>
        <begin position="24"/>
        <end position="360"/>
    </location>
</feature>
<evidence type="ECO:0000313" key="3">
    <source>
        <dbReference type="Proteomes" id="UP000198697"/>
    </source>
</evidence>
<dbReference type="EMBL" id="FOHS01000001">
    <property type="protein sequence ID" value="SET06210.1"/>
    <property type="molecule type" value="Genomic_DNA"/>
</dbReference>
<keyword evidence="1" id="KW-0732">Signal</keyword>
<keyword evidence="3" id="KW-1185">Reference proteome</keyword>
<evidence type="ECO:0008006" key="4">
    <source>
        <dbReference type="Google" id="ProtNLM"/>
    </source>
</evidence>
<dbReference type="Proteomes" id="UP000198697">
    <property type="component" value="Unassembled WGS sequence"/>
</dbReference>
<dbReference type="RefSeq" id="WP_143069701.1">
    <property type="nucleotide sequence ID" value="NZ_FOHS01000001.1"/>
</dbReference>
<name>A0A1I0BHY4_9BACT</name>
<organism evidence="2 3">
    <name type="scientific">Hymenobacter actinosclerus</name>
    <dbReference type="NCBI Taxonomy" id="82805"/>
    <lineage>
        <taxon>Bacteria</taxon>
        <taxon>Pseudomonadati</taxon>
        <taxon>Bacteroidota</taxon>
        <taxon>Cytophagia</taxon>
        <taxon>Cytophagales</taxon>
        <taxon>Hymenobacteraceae</taxon>
        <taxon>Hymenobacter</taxon>
    </lineage>
</organism>
<dbReference type="OrthoDB" id="920340at2"/>